<evidence type="ECO:0008006" key="4">
    <source>
        <dbReference type="Google" id="ProtNLM"/>
    </source>
</evidence>
<dbReference type="InterPro" id="IPR007060">
    <property type="entry name" value="FtsL/DivIC"/>
</dbReference>
<name>A0A1F5N0K8_9BACT</name>
<dbReference type="Pfam" id="PF04977">
    <property type="entry name" value="DivIC"/>
    <property type="match status" value="1"/>
</dbReference>
<keyword evidence="1" id="KW-0812">Transmembrane</keyword>
<keyword evidence="1" id="KW-1133">Transmembrane helix</keyword>
<protein>
    <recommendedName>
        <fullName evidence="4">Cell division protein FtsL</fullName>
    </recommendedName>
</protein>
<evidence type="ECO:0000313" key="2">
    <source>
        <dbReference type="EMBL" id="OGE71167.1"/>
    </source>
</evidence>
<dbReference type="AlphaFoldDB" id="A0A1F5N0K8"/>
<organism evidence="2 3">
    <name type="scientific">Candidatus Daviesbacteria bacterium RIFOXYD1_FULL_41_10</name>
    <dbReference type="NCBI Taxonomy" id="1797801"/>
    <lineage>
        <taxon>Bacteria</taxon>
        <taxon>Candidatus Daviesiibacteriota</taxon>
    </lineage>
</organism>
<dbReference type="Proteomes" id="UP000177135">
    <property type="component" value="Unassembled WGS sequence"/>
</dbReference>
<proteinExistence type="predicted"/>
<sequence length="119" mass="13849">MSRRKKLSYIITIVILVGILVGLLRQVISSLQGSTRIDQELSELYDLQKRNGELKMKLKEVQGLEFMERVARDGLGLSRSGETVFVISQEMINEIVKGWEEKKEVKLPNWQGWLKLFWK</sequence>
<gene>
    <name evidence="2" type="ORF">A2617_01405</name>
</gene>
<feature type="transmembrane region" description="Helical" evidence="1">
    <location>
        <begin position="7"/>
        <end position="28"/>
    </location>
</feature>
<comment type="caution">
    <text evidence="2">The sequence shown here is derived from an EMBL/GenBank/DDBJ whole genome shotgun (WGS) entry which is preliminary data.</text>
</comment>
<dbReference type="EMBL" id="MFEC01000018">
    <property type="protein sequence ID" value="OGE71167.1"/>
    <property type="molecule type" value="Genomic_DNA"/>
</dbReference>
<evidence type="ECO:0000256" key="1">
    <source>
        <dbReference type="SAM" id="Phobius"/>
    </source>
</evidence>
<keyword evidence="1" id="KW-0472">Membrane</keyword>
<reference evidence="2 3" key="1">
    <citation type="journal article" date="2016" name="Nat. Commun.">
        <title>Thousands of microbial genomes shed light on interconnected biogeochemical processes in an aquifer system.</title>
        <authorList>
            <person name="Anantharaman K."/>
            <person name="Brown C.T."/>
            <person name="Hug L.A."/>
            <person name="Sharon I."/>
            <person name="Castelle C.J."/>
            <person name="Probst A.J."/>
            <person name="Thomas B.C."/>
            <person name="Singh A."/>
            <person name="Wilkins M.J."/>
            <person name="Karaoz U."/>
            <person name="Brodie E.L."/>
            <person name="Williams K.H."/>
            <person name="Hubbard S.S."/>
            <person name="Banfield J.F."/>
        </authorList>
    </citation>
    <scope>NUCLEOTIDE SEQUENCE [LARGE SCALE GENOMIC DNA]</scope>
</reference>
<evidence type="ECO:0000313" key="3">
    <source>
        <dbReference type="Proteomes" id="UP000177135"/>
    </source>
</evidence>
<accession>A0A1F5N0K8</accession>